<evidence type="ECO:0000256" key="1">
    <source>
        <dbReference type="ARBA" id="ARBA00009183"/>
    </source>
</evidence>
<dbReference type="EMBL" id="JAWRVE010000006">
    <property type="protein sequence ID" value="KAL1881309.1"/>
    <property type="molecule type" value="Genomic_DNA"/>
</dbReference>
<feature type="transmembrane region" description="Helical" evidence="5">
    <location>
        <begin position="551"/>
        <end position="570"/>
    </location>
</feature>
<comment type="similarity">
    <text evidence="1">Belongs to the FMO family.</text>
</comment>
<dbReference type="InterPro" id="IPR036188">
    <property type="entry name" value="FAD/NAD-bd_sf"/>
</dbReference>
<dbReference type="Gene3D" id="3.50.50.60">
    <property type="entry name" value="FAD/NAD(P)-binding domain"/>
    <property type="match status" value="1"/>
</dbReference>
<evidence type="ECO:0000313" key="6">
    <source>
        <dbReference type="EMBL" id="KAL1881309.1"/>
    </source>
</evidence>
<feature type="transmembrane region" description="Helical" evidence="5">
    <location>
        <begin position="577"/>
        <end position="596"/>
    </location>
</feature>
<evidence type="ECO:0000256" key="3">
    <source>
        <dbReference type="ARBA" id="ARBA00022827"/>
    </source>
</evidence>
<comment type="caution">
    <text evidence="6">The sequence shown here is derived from an EMBL/GenBank/DDBJ whole genome shotgun (WGS) entry which is preliminary data.</text>
</comment>
<keyword evidence="2" id="KW-0285">Flavoprotein</keyword>
<organism evidence="6 7">
    <name type="scientific">Diaporthe australafricana</name>
    <dbReference type="NCBI Taxonomy" id="127596"/>
    <lineage>
        <taxon>Eukaryota</taxon>
        <taxon>Fungi</taxon>
        <taxon>Dikarya</taxon>
        <taxon>Ascomycota</taxon>
        <taxon>Pezizomycotina</taxon>
        <taxon>Sordariomycetes</taxon>
        <taxon>Sordariomycetidae</taxon>
        <taxon>Diaporthales</taxon>
        <taxon>Diaporthaceae</taxon>
        <taxon>Diaporthe</taxon>
    </lineage>
</organism>
<dbReference type="InterPro" id="IPR020946">
    <property type="entry name" value="Flavin_mOase-like"/>
</dbReference>
<dbReference type="SUPFAM" id="SSF51905">
    <property type="entry name" value="FAD/NAD(P)-binding domain"/>
    <property type="match status" value="2"/>
</dbReference>
<dbReference type="PRINTS" id="PR00368">
    <property type="entry name" value="FADPNR"/>
</dbReference>
<proteinExistence type="inferred from homology"/>
<keyword evidence="7" id="KW-1185">Reference proteome</keyword>
<evidence type="ECO:0000256" key="4">
    <source>
        <dbReference type="ARBA" id="ARBA00023002"/>
    </source>
</evidence>
<evidence type="ECO:0000313" key="7">
    <source>
        <dbReference type="Proteomes" id="UP001583177"/>
    </source>
</evidence>
<name>A0ABR3XZY6_9PEZI</name>
<dbReference type="InterPro" id="IPR050346">
    <property type="entry name" value="FMO-like"/>
</dbReference>
<keyword evidence="4" id="KW-0560">Oxidoreductase</keyword>
<feature type="transmembrane region" description="Helical" evidence="5">
    <location>
        <begin position="499"/>
        <end position="522"/>
    </location>
</feature>
<protein>
    <submittedName>
        <fullName evidence="6">Uncharacterized protein</fullName>
    </submittedName>
</protein>
<gene>
    <name evidence="6" type="ORF">Daus18300_001162</name>
</gene>
<reference evidence="6 7" key="1">
    <citation type="journal article" date="2024" name="IMA Fungus">
        <title>IMA Genome - F19 : A genome assembly and annotation guide to empower mycologists, including annotated draft genome sequences of Ceratocystis pirilliformis, Diaporthe australafricana, Fusarium ophioides, Paecilomyces lecythidis, and Sporothrix stenoceras.</title>
        <authorList>
            <person name="Aylward J."/>
            <person name="Wilson A.M."/>
            <person name="Visagie C.M."/>
            <person name="Spraker J."/>
            <person name="Barnes I."/>
            <person name="Buitendag C."/>
            <person name="Ceriani C."/>
            <person name="Del Mar Angel L."/>
            <person name="du Plessis D."/>
            <person name="Fuchs T."/>
            <person name="Gasser K."/>
            <person name="Kramer D."/>
            <person name="Li W."/>
            <person name="Munsamy K."/>
            <person name="Piso A."/>
            <person name="Price J.L."/>
            <person name="Sonnekus B."/>
            <person name="Thomas C."/>
            <person name="van der Nest A."/>
            <person name="van Dijk A."/>
            <person name="van Heerden A."/>
            <person name="van Vuuren N."/>
            <person name="Yilmaz N."/>
            <person name="Duong T.A."/>
            <person name="van der Merwe N.A."/>
            <person name="Wingfield M.J."/>
            <person name="Wingfield B.D."/>
        </authorList>
    </citation>
    <scope>NUCLEOTIDE SEQUENCE [LARGE SCALE GENOMIC DNA]</scope>
    <source>
        <strain evidence="6 7">CMW 18300</strain>
    </source>
</reference>
<evidence type="ECO:0000256" key="2">
    <source>
        <dbReference type="ARBA" id="ARBA00022630"/>
    </source>
</evidence>
<keyword evidence="5" id="KW-0472">Membrane</keyword>
<keyword evidence="5" id="KW-1133">Transmembrane helix</keyword>
<keyword evidence="3" id="KW-0274">FAD</keyword>
<evidence type="ECO:0000256" key="5">
    <source>
        <dbReference type="SAM" id="Phobius"/>
    </source>
</evidence>
<keyword evidence="5" id="KW-0812">Transmembrane</keyword>
<dbReference type="Proteomes" id="UP001583177">
    <property type="component" value="Unassembled WGS sequence"/>
</dbReference>
<accession>A0ABR3XZY6</accession>
<dbReference type="Pfam" id="PF00743">
    <property type="entry name" value="FMO-like"/>
    <property type="match status" value="2"/>
</dbReference>
<sequence length="624" mass="70207">MKKSIVVIGAGPCGLAAVKEMIAAGHEVRAFERSSGLGGVFASAATYPDLHLTISNWAMSFSDFPDPHRLCYPSAEAYLLYLKDYARNFALDDHISYHSEVYSASLQKDGRWSLEIWQRYPSAEDTTVLRLQADAIIVTTGANQVPKETPDSLAGFTGKILHSGEYNEAFKKQVKNEKQRVLVVGGGESGADVSAELGELSPHVTVWLRRPNCIGPRYLNTASETEQMEQNKSCDFPANAFLEAATMNRMSAGQNAYAYGAFRRLLWSTKAVLNPTLSQICLESTRLAPLLNDQATYVTKNQRMCEALHQRKIEALISPTVKANDTLCDFVMADGMVKQRSFDAIVLCHGYRTEFPWLKVPVSPNSRDWFLHCFPPDLGHSLFFVGYARPHQGGIPCAAEMLSRYIGLLLRGDKSLPGDYASLARDNQLAEREYYSLSPDLHTLIDYNAFMESIARRIGCEPRLPTSCVVAFNFHMLAVTSLMLRCFHFIGPQLGHLAFALWLGTLVCFLLLEDGLLFKWWFYPHWSVWYRQRGPGADSTLLQAVLNRVSIWRATAITKGFMLLLVWSMLTMYMQRLLSVPLFVMHTILAAFGLRFTKGRGGMLRPKIFTLHETEWRFSDLFLP</sequence>
<dbReference type="PRINTS" id="PR00411">
    <property type="entry name" value="PNDRDTASEI"/>
</dbReference>
<dbReference type="PANTHER" id="PTHR23023">
    <property type="entry name" value="DIMETHYLANILINE MONOOXYGENASE"/>
    <property type="match status" value="1"/>
</dbReference>